<keyword evidence="2" id="KW-1185">Reference proteome</keyword>
<reference evidence="1 2" key="1">
    <citation type="journal article" date="2018" name="Int. J. Syst. Evol. Microbiol.">
        <title>Flavobacterium chryseum sp. nov. and Flavobacterium psychroterrae sp. nov., novel environmental bacteria isolated from Antarctica.</title>
        <authorList>
            <person name="Kralova S."/>
            <person name="Svec P."/>
            <person name="Busse H.J."/>
            <person name="Stankova E."/>
            <person name="Vaczi P."/>
            <person name="Sedlacek I."/>
        </authorList>
    </citation>
    <scope>NUCLEOTIDE SEQUENCE [LARGE SCALE GENOMIC DNA]</scope>
    <source>
        <strain evidence="1 2">CCM 8827</strain>
    </source>
</reference>
<proteinExistence type="predicted"/>
<accession>A0ABS5PCJ4</accession>
<dbReference type="Proteomes" id="UP000722625">
    <property type="component" value="Unassembled WGS sequence"/>
</dbReference>
<dbReference type="RefSeq" id="WP_213299438.1">
    <property type="nucleotide sequence ID" value="NZ_JAGYVZ010000009.1"/>
</dbReference>
<name>A0ABS5PCJ4_9FLAO</name>
<protein>
    <submittedName>
        <fullName evidence="1">Uncharacterized protein</fullName>
    </submittedName>
</protein>
<evidence type="ECO:0000313" key="1">
    <source>
        <dbReference type="EMBL" id="MBS7231623.1"/>
    </source>
</evidence>
<organism evidence="1 2">
    <name type="scientific">Flavobacterium psychroterrae</name>
    <dbReference type="NCBI Taxonomy" id="2133767"/>
    <lineage>
        <taxon>Bacteria</taxon>
        <taxon>Pseudomonadati</taxon>
        <taxon>Bacteroidota</taxon>
        <taxon>Flavobacteriia</taxon>
        <taxon>Flavobacteriales</taxon>
        <taxon>Flavobacteriaceae</taxon>
        <taxon>Flavobacterium</taxon>
    </lineage>
</organism>
<gene>
    <name evidence="1" type="ORF">KHA90_11365</name>
</gene>
<dbReference type="EMBL" id="JAGYVZ010000009">
    <property type="protein sequence ID" value="MBS7231623.1"/>
    <property type="molecule type" value="Genomic_DNA"/>
</dbReference>
<comment type="caution">
    <text evidence="1">The sequence shown here is derived from an EMBL/GenBank/DDBJ whole genome shotgun (WGS) entry which is preliminary data.</text>
</comment>
<sequence>MDTINHISKTKLPLHQDFNFLKSEAIDFIQNHIGKEWTNFNPSDPGMTILDQFCYALTELGYCTDFTIPDILTDFTGKIAIDDQFYLPYKILTTSPYTINDYRKYLIDGNENIFNVTILCYNNNIFPINRIYQVYLYINPDIVDVIESKNICKSAFYYLNKSRNLGEVFNLPIALQTQNCSIGGKIEITKKVDLYAVLLDLQSKIREFIFAKPEQLSYETLIAKGYNSAAIYDGPYLKNGWILNESLADKIDQIKAIDLIPVIESVTGIVTVSGLQLYQNEKITSVLQATVNQILSIDILGSYKSKNLTITCNGKEVAFDAFGPLIITPDKFEETTANLNNKVHLKLPKSSFRDINTYYSIQNTFPQQYNIGADKVADDSAPIQVAQSRQLKGYLTLFDQILANQFSQLANVSKLFSFTNSVCGAPSDEENFYAVKDKEQQKNLEYPVPYKMFSPSYFYQSLYTVPHIRPILKDSKTFDYSFGNETEAEQQEKSWFEYQQDPYNPYIFGMMKLIEEEDVNLDRRNKLLDHLLARHGESPKVIDAIINDTIYTGDKRKDQLILKSLYLQNLGLLTYNRQKGYNFLSASKIADNTSGNIDVSLPVIKSKHLGYISENTTDFIFRSEQINKKEKLSRPDFNNFSGLELKLNLLFGLKNIYSNFITSQFDIQQNNIENQLNTYKTIQKTFWFKEKRNGSILIETILLLNQLKYNIEIIKQNQVNITSYSLENIDFQTISNLNYVVNTTAEATLDTNLGQGYLVFSDVQFPVVTNTSEAINLTDYTKSELSNYYFRITIASGNGSITIDNSVFKKNIILVFPDFIPVLQTPEFKKRLKYFLKNSLPVNVSYECLFLSLQELETFIPNYVKWHESLRFKSDLIPVKTEQDQAAINNSAPSATTNPAETAINLINSLTSILATKNGRNK</sequence>
<evidence type="ECO:0000313" key="2">
    <source>
        <dbReference type="Proteomes" id="UP000722625"/>
    </source>
</evidence>